<organism evidence="1 2">
    <name type="scientific">Streptomyces hebeiensis</name>
    <dbReference type="NCBI Taxonomy" id="229486"/>
    <lineage>
        <taxon>Bacteria</taxon>
        <taxon>Bacillati</taxon>
        <taxon>Actinomycetota</taxon>
        <taxon>Actinomycetes</taxon>
        <taxon>Kitasatosporales</taxon>
        <taxon>Streptomycetaceae</taxon>
        <taxon>Streptomyces</taxon>
    </lineage>
</organism>
<comment type="caution">
    <text evidence="1">The sequence shown here is derived from an EMBL/GenBank/DDBJ whole genome shotgun (WGS) entry which is preliminary data.</text>
</comment>
<dbReference type="EMBL" id="BAAAKV010000066">
    <property type="protein sequence ID" value="GAA1192105.1"/>
    <property type="molecule type" value="Genomic_DNA"/>
</dbReference>
<proteinExistence type="predicted"/>
<dbReference type="PANTHER" id="PTHR43857:SF1">
    <property type="entry name" value="YJGH FAMILY PROTEIN"/>
    <property type="match status" value="1"/>
</dbReference>
<gene>
    <name evidence="1" type="ORF">GCM10009654_56830</name>
</gene>
<reference evidence="2" key="1">
    <citation type="journal article" date="2019" name="Int. J. Syst. Evol. Microbiol.">
        <title>The Global Catalogue of Microorganisms (GCM) 10K type strain sequencing project: providing services to taxonomists for standard genome sequencing and annotation.</title>
        <authorList>
            <consortium name="The Broad Institute Genomics Platform"/>
            <consortium name="The Broad Institute Genome Sequencing Center for Infectious Disease"/>
            <person name="Wu L."/>
            <person name="Ma J."/>
        </authorList>
    </citation>
    <scope>NUCLEOTIDE SEQUENCE [LARGE SCALE GENOMIC DNA]</scope>
    <source>
        <strain evidence="2">JCM 12696</strain>
    </source>
</reference>
<dbReference type="InterPro" id="IPR035959">
    <property type="entry name" value="RutC-like_sf"/>
</dbReference>
<dbReference type="Pfam" id="PF01042">
    <property type="entry name" value="Ribonuc_L-PSP"/>
    <property type="match status" value="1"/>
</dbReference>
<protein>
    <submittedName>
        <fullName evidence="1">RidA family protein</fullName>
    </submittedName>
</protein>
<dbReference type="Proteomes" id="UP001501371">
    <property type="component" value="Unassembled WGS sequence"/>
</dbReference>
<evidence type="ECO:0000313" key="2">
    <source>
        <dbReference type="Proteomes" id="UP001501371"/>
    </source>
</evidence>
<dbReference type="SUPFAM" id="SSF55298">
    <property type="entry name" value="YjgF-like"/>
    <property type="match status" value="1"/>
</dbReference>
<sequence>MAQRQNISSGSSRELVLGHSRAVRVGNQVFVAGATAGSADGAVGCTDAAARARKVFSRVETALTEAGAGFTDVVRTRVHQTNIADSGAVGAVHGEIFGEVRSVTGVVDVGALAAEDLPVEAEADALLR</sequence>
<keyword evidence="2" id="KW-1185">Reference proteome</keyword>
<dbReference type="RefSeq" id="WP_344282680.1">
    <property type="nucleotide sequence ID" value="NZ_BAAAKV010000066.1"/>
</dbReference>
<evidence type="ECO:0000313" key="1">
    <source>
        <dbReference type="EMBL" id="GAA1192105.1"/>
    </source>
</evidence>
<name>A0ABP4FQK4_9ACTN</name>
<dbReference type="PANTHER" id="PTHR43857">
    <property type="entry name" value="BLR7761 PROTEIN"/>
    <property type="match status" value="1"/>
</dbReference>
<dbReference type="Gene3D" id="3.30.1330.40">
    <property type="entry name" value="RutC-like"/>
    <property type="match status" value="1"/>
</dbReference>
<dbReference type="InterPro" id="IPR006175">
    <property type="entry name" value="YjgF/YER057c/UK114"/>
</dbReference>
<accession>A0ABP4FQK4</accession>